<feature type="transmembrane region" description="Helical" evidence="1">
    <location>
        <begin position="124"/>
        <end position="145"/>
    </location>
</feature>
<feature type="transmembrane region" description="Helical" evidence="1">
    <location>
        <begin position="26"/>
        <end position="47"/>
    </location>
</feature>
<gene>
    <name evidence="2" type="ORF">HB761_16030</name>
</gene>
<evidence type="ECO:0000256" key="1">
    <source>
        <dbReference type="SAM" id="Phobius"/>
    </source>
</evidence>
<sequence length="156" mass="17925">MYIWKTSKLSEELKDNKVPDSDWIKYALIFLIFYTVTPYLMFLAPYVSNEVMITEAIGILVVSILGVIVTYRTNNRDGKTYILRSIALSLYRSIALSIPLSFRFVALSVLVGMAIVSFDFGAQHYFIVELLSTFSVIALQALYFWRLNVHLKYINS</sequence>
<reference evidence="2" key="1">
    <citation type="submission" date="2020-03" db="EMBL/GenBank/DDBJ databases">
        <title>Five strains of Vibrio campbellii isolated from Mariana Trench.</title>
        <authorList>
            <person name="Liang J."/>
            <person name="Zhang X.-H."/>
        </authorList>
    </citation>
    <scope>NUCLEOTIDE SEQUENCE</scope>
    <source>
        <strain evidence="2">LJC014</strain>
    </source>
</reference>
<organism evidence="2 3">
    <name type="scientific">Vibrio campbellii</name>
    <dbReference type="NCBI Taxonomy" id="680"/>
    <lineage>
        <taxon>Bacteria</taxon>
        <taxon>Pseudomonadati</taxon>
        <taxon>Pseudomonadota</taxon>
        <taxon>Gammaproteobacteria</taxon>
        <taxon>Vibrionales</taxon>
        <taxon>Vibrionaceae</taxon>
        <taxon>Vibrio</taxon>
    </lineage>
</organism>
<dbReference type="Proteomes" id="UP001058687">
    <property type="component" value="Chromosome 2"/>
</dbReference>
<keyword evidence="1" id="KW-0812">Transmembrane</keyword>
<name>A0AAE9N2D8_9VIBR</name>
<keyword evidence="1" id="KW-0472">Membrane</keyword>
<dbReference type="RefSeq" id="WP_255942983.1">
    <property type="nucleotide sequence ID" value="NZ_CP050468.1"/>
</dbReference>
<accession>A0AAE9N2D8</accession>
<dbReference type="AlphaFoldDB" id="A0AAE9N2D8"/>
<evidence type="ECO:0000313" key="2">
    <source>
        <dbReference type="EMBL" id="UTZ28226.1"/>
    </source>
</evidence>
<proteinExistence type="predicted"/>
<protein>
    <submittedName>
        <fullName evidence="2">Uncharacterized protein</fullName>
    </submittedName>
</protein>
<keyword evidence="1" id="KW-1133">Transmembrane helix</keyword>
<feature type="transmembrane region" description="Helical" evidence="1">
    <location>
        <begin position="94"/>
        <end position="118"/>
    </location>
</feature>
<evidence type="ECO:0000313" key="3">
    <source>
        <dbReference type="Proteomes" id="UP001058687"/>
    </source>
</evidence>
<feature type="transmembrane region" description="Helical" evidence="1">
    <location>
        <begin position="53"/>
        <end position="73"/>
    </location>
</feature>
<dbReference type="EMBL" id="CP050468">
    <property type="protein sequence ID" value="UTZ28226.1"/>
    <property type="molecule type" value="Genomic_DNA"/>
</dbReference>